<evidence type="ECO:0000313" key="7">
    <source>
        <dbReference type="EMBL" id="ETO01653.1"/>
    </source>
</evidence>
<dbReference type="AlphaFoldDB" id="X6LI60"/>
<keyword evidence="1" id="KW-0723">Serine/threonine-protein kinase</keyword>
<evidence type="ECO:0000259" key="6">
    <source>
        <dbReference type="PROSITE" id="PS50011"/>
    </source>
</evidence>
<evidence type="ECO:0000256" key="2">
    <source>
        <dbReference type="ARBA" id="ARBA00022679"/>
    </source>
</evidence>
<evidence type="ECO:0000256" key="3">
    <source>
        <dbReference type="ARBA" id="ARBA00022741"/>
    </source>
</evidence>
<sequence>NVFAGVADAKNVLREIRLLLHFDNDDLHLDLLFKIFVVVVRYLVLPKMEMTLKEVIKSKQALTNRHHLFIIYQILRGLKYIHSAGVVHRDLKPENILINTTNCKVKISDFGLARGVNDGEKMTEYVVTRWYRAPEVMLSAQNYDVQVDVWAVGCIFAELIRGEELFPGNNR</sequence>
<protein>
    <submittedName>
        <fullName evidence="7">MAP kinase</fullName>
    </submittedName>
</protein>
<keyword evidence="8" id="KW-1185">Reference proteome</keyword>
<keyword evidence="4 7" id="KW-0418">Kinase</keyword>
<feature type="non-terminal residue" evidence="7">
    <location>
        <position position="1"/>
    </location>
</feature>
<dbReference type="SUPFAM" id="SSF56112">
    <property type="entry name" value="Protein kinase-like (PK-like)"/>
    <property type="match status" value="1"/>
</dbReference>
<gene>
    <name evidence="7" type="ORF">RFI_35787</name>
</gene>
<keyword evidence="5" id="KW-0067">ATP-binding</keyword>
<organism evidence="7 8">
    <name type="scientific">Reticulomyxa filosa</name>
    <dbReference type="NCBI Taxonomy" id="46433"/>
    <lineage>
        <taxon>Eukaryota</taxon>
        <taxon>Sar</taxon>
        <taxon>Rhizaria</taxon>
        <taxon>Retaria</taxon>
        <taxon>Foraminifera</taxon>
        <taxon>Monothalamids</taxon>
        <taxon>Reticulomyxidae</taxon>
        <taxon>Reticulomyxa</taxon>
    </lineage>
</organism>
<dbReference type="FunFam" id="1.10.510.10:FF:000624">
    <property type="entry name" value="Mitogen-activated protein kinase"/>
    <property type="match status" value="1"/>
</dbReference>
<dbReference type="PANTHER" id="PTHR24055">
    <property type="entry name" value="MITOGEN-ACTIVATED PROTEIN KINASE"/>
    <property type="match status" value="1"/>
</dbReference>
<dbReference type="Pfam" id="PF00069">
    <property type="entry name" value="Pkinase"/>
    <property type="match status" value="1"/>
</dbReference>
<dbReference type="GO" id="GO:0005524">
    <property type="term" value="F:ATP binding"/>
    <property type="evidence" value="ECO:0007669"/>
    <property type="project" value="UniProtKB-KW"/>
</dbReference>
<dbReference type="PROSITE" id="PS50011">
    <property type="entry name" value="PROTEIN_KINASE_DOM"/>
    <property type="match status" value="1"/>
</dbReference>
<keyword evidence="3" id="KW-0547">Nucleotide-binding</keyword>
<evidence type="ECO:0000256" key="5">
    <source>
        <dbReference type="ARBA" id="ARBA00022840"/>
    </source>
</evidence>
<name>X6LI60_RETFI</name>
<dbReference type="InterPro" id="IPR000719">
    <property type="entry name" value="Prot_kinase_dom"/>
</dbReference>
<evidence type="ECO:0000256" key="4">
    <source>
        <dbReference type="ARBA" id="ARBA00022777"/>
    </source>
</evidence>
<dbReference type="InterPro" id="IPR008271">
    <property type="entry name" value="Ser/Thr_kinase_AS"/>
</dbReference>
<evidence type="ECO:0000256" key="1">
    <source>
        <dbReference type="ARBA" id="ARBA00022527"/>
    </source>
</evidence>
<feature type="domain" description="Protein kinase" evidence="6">
    <location>
        <begin position="1"/>
        <end position="171"/>
    </location>
</feature>
<dbReference type="Gene3D" id="1.10.510.10">
    <property type="entry name" value="Transferase(Phosphotransferase) domain 1"/>
    <property type="match status" value="1"/>
</dbReference>
<dbReference type="EMBL" id="ASPP01037742">
    <property type="protein sequence ID" value="ETO01653.1"/>
    <property type="molecule type" value="Genomic_DNA"/>
</dbReference>
<dbReference type="PROSITE" id="PS00108">
    <property type="entry name" value="PROTEIN_KINASE_ST"/>
    <property type="match status" value="1"/>
</dbReference>
<dbReference type="SMART" id="SM00220">
    <property type="entry name" value="S_TKc"/>
    <property type="match status" value="1"/>
</dbReference>
<keyword evidence="2" id="KW-0808">Transferase</keyword>
<proteinExistence type="predicted"/>
<comment type="caution">
    <text evidence="7">The sequence shown here is derived from an EMBL/GenBank/DDBJ whole genome shotgun (WGS) entry which is preliminary data.</text>
</comment>
<reference evidence="7 8" key="1">
    <citation type="journal article" date="2013" name="Curr. Biol.">
        <title>The Genome of the Foraminiferan Reticulomyxa filosa.</title>
        <authorList>
            <person name="Glockner G."/>
            <person name="Hulsmann N."/>
            <person name="Schleicher M."/>
            <person name="Noegel A.A."/>
            <person name="Eichinger L."/>
            <person name="Gallinger C."/>
            <person name="Pawlowski J."/>
            <person name="Sierra R."/>
            <person name="Euteneuer U."/>
            <person name="Pillet L."/>
            <person name="Moustafa A."/>
            <person name="Platzer M."/>
            <person name="Groth M."/>
            <person name="Szafranski K."/>
            <person name="Schliwa M."/>
        </authorList>
    </citation>
    <scope>NUCLEOTIDE SEQUENCE [LARGE SCALE GENOMIC DNA]</scope>
</reference>
<dbReference type="GO" id="GO:0004674">
    <property type="term" value="F:protein serine/threonine kinase activity"/>
    <property type="evidence" value="ECO:0007669"/>
    <property type="project" value="UniProtKB-KW"/>
</dbReference>
<dbReference type="InterPro" id="IPR011009">
    <property type="entry name" value="Kinase-like_dom_sf"/>
</dbReference>
<dbReference type="Proteomes" id="UP000023152">
    <property type="component" value="Unassembled WGS sequence"/>
</dbReference>
<accession>X6LI60</accession>
<dbReference type="OrthoDB" id="1673890at2759"/>
<dbReference type="InterPro" id="IPR050117">
    <property type="entry name" value="MAPK"/>
</dbReference>
<dbReference type="OMA" id="IFINTNC"/>
<evidence type="ECO:0000313" key="8">
    <source>
        <dbReference type="Proteomes" id="UP000023152"/>
    </source>
</evidence>